<comment type="caution">
    <text evidence="2">The sequence shown here is derived from an EMBL/GenBank/DDBJ whole genome shotgun (WGS) entry which is preliminary data.</text>
</comment>
<gene>
    <name evidence="2" type="ORF">IW245_004290</name>
</gene>
<feature type="domain" description="VOC" evidence="1">
    <location>
        <begin position="3"/>
        <end position="116"/>
    </location>
</feature>
<dbReference type="PANTHER" id="PTHR35908:SF1">
    <property type="entry name" value="CONSERVED PROTEIN"/>
    <property type="match status" value="1"/>
</dbReference>
<dbReference type="CDD" id="cd06587">
    <property type="entry name" value="VOC"/>
    <property type="match status" value="1"/>
</dbReference>
<dbReference type="AlphaFoldDB" id="A0A8J7KLK8"/>
<protein>
    <submittedName>
        <fullName evidence="2">Putative enzyme related to lactoylglutathione lyase</fullName>
    </submittedName>
</protein>
<keyword evidence="3" id="KW-1185">Reference proteome</keyword>
<keyword evidence="2" id="KW-0456">Lyase</keyword>
<dbReference type="EMBL" id="JADOUF010000001">
    <property type="protein sequence ID" value="MBG6138096.1"/>
    <property type="molecule type" value="Genomic_DNA"/>
</dbReference>
<dbReference type="Gene3D" id="3.10.180.10">
    <property type="entry name" value="2,3-Dihydroxybiphenyl 1,2-Dioxygenase, domain 1"/>
    <property type="match status" value="1"/>
</dbReference>
<proteinExistence type="predicted"/>
<dbReference type="InterPro" id="IPR029068">
    <property type="entry name" value="Glyas_Bleomycin-R_OHBP_Dase"/>
</dbReference>
<dbReference type="PROSITE" id="PS51819">
    <property type="entry name" value="VOC"/>
    <property type="match status" value="1"/>
</dbReference>
<dbReference type="PANTHER" id="PTHR35908">
    <property type="entry name" value="HYPOTHETICAL FUSION PROTEIN"/>
    <property type="match status" value="1"/>
</dbReference>
<sequence>MIKLGSVVLDCPDPAALAGFYAELLDWKVTATRDDWVTVSDGGVELCFQQVADFRAPSWPDPSSPQQSHLDLTVADLDAGEAKALGLGARPLDAPKDRGWRVYADPAGHPFCLCAE</sequence>
<dbReference type="InterPro" id="IPR037523">
    <property type="entry name" value="VOC_core"/>
</dbReference>
<dbReference type="RefSeq" id="WP_197004886.1">
    <property type="nucleotide sequence ID" value="NZ_BONS01000017.1"/>
</dbReference>
<dbReference type="GO" id="GO:0016829">
    <property type="term" value="F:lyase activity"/>
    <property type="evidence" value="ECO:0007669"/>
    <property type="project" value="UniProtKB-KW"/>
</dbReference>
<evidence type="ECO:0000313" key="2">
    <source>
        <dbReference type="EMBL" id="MBG6138096.1"/>
    </source>
</evidence>
<dbReference type="InterPro" id="IPR041581">
    <property type="entry name" value="Glyoxalase_6"/>
</dbReference>
<evidence type="ECO:0000313" key="3">
    <source>
        <dbReference type="Proteomes" id="UP000622552"/>
    </source>
</evidence>
<dbReference type="SUPFAM" id="SSF54593">
    <property type="entry name" value="Glyoxalase/Bleomycin resistance protein/Dihydroxybiphenyl dioxygenase"/>
    <property type="match status" value="1"/>
</dbReference>
<evidence type="ECO:0000259" key="1">
    <source>
        <dbReference type="PROSITE" id="PS51819"/>
    </source>
</evidence>
<reference evidence="2" key="1">
    <citation type="submission" date="2020-11" db="EMBL/GenBank/DDBJ databases">
        <title>Sequencing the genomes of 1000 actinobacteria strains.</title>
        <authorList>
            <person name="Klenk H.-P."/>
        </authorList>
    </citation>
    <scope>NUCLEOTIDE SEQUENCE</scope>
    <source>
        <strain evidence="2">DSM 45356</strain>
    </source>
</reference>
<dbReference type="Pfam" id="PF18029">
    <property type="entry name" value="Glyoxalase_6"/>
    <property type="match status" value="1"/>
</dbReference>
<dbReference type="Proteomes" id="UP000622552">
    <property type="component" value="Unassembled WGS sequence"/>
</dbReference>
<organism evidence="2 3">
    <name type="scientific">Longispora fulva</name>
    <dbReference type="NCBI Taxonomy" id="619741"/>
    <lineage>
        <taxon>Bacteria</taxon>
        <taxon>Bacillati</taxon>
        <taxon>Actinomycetota</taxon>
        <taxon>Actinomycetes</taxon>
        <taxon>Micromonosporales</taxon>
        <taxon>Micromonosporaceae</taxon>
        <taxon>Longispora</taxon>
    </lineage>
</organism>
<accession>A0A8J7KLK8</accession>
<name>A0A8J7KLK8_9ACTN</name>